<dbReference type="CDD" id="cd05483">
    <property type="entry name" value="retropepsin_like_bacteria"/>
    <property type="match status" value="1"/>
</dbReference>
<keyword evidence="1" id="KW-1133">Transmembrane helix</keyword>
<dbReference type="Proteomes" id="UP001161390">
    <property type="component" value="Unassembled WGS sequence"/>
</dbReference>
<dbReference type="Gene3D" id="2.40.70.10">
    <property type="entry name" value="Acid Proteases"/>
    <property type="match status" value="1"/>
</dbReference>
<dbReference type="InterPro" id="IPR034122">
    <property type="entry name" value="Retropepsin-like_bacterial"/>
</dbReference>
<dbReference type="InterPro" id="IPR011969">
    <property type="entry name" value="Clan_AA_Asp_peptidase_C"/>
</dbReference>
<feature type="transmembrane region" description="Helical" evidence="1">
    <location>
        <begin position="6"/>
        <end position="23"/>
    </location>
</feature>
<keyword evidence="1" id="KW-0472">Membrane</keyword>
<dbReference type="SUPFAM" id="SSF50630">
    <property type="entry name" value="Acid proteases"/>
    <property type="match status" value="1"/>
</dbReference>
<protein>
    <recommendedName>
        <fullName evidence="4">TIGR02281 family clan AA aspartic protease</fullName>
    </recommendedName>
</protein>
<dbReference type="Pfam" id="PF13975">
    <property type="entry name" value="gag-asp_proteas"/>
    <property type="match status" value="1"/>
</dbReference>
<keyword evidence="3" id="KW-1185">Reference proteome</keyword>
<evidence type="ECO:0000313" key="3">
    <source>
        <dbReference type="Proteomes" id="UP001161390"/>
    </source>
</evidence>
<reference evidence="2" key="2">
    <citation type="submission" date="2023-01" db="EMBL/GenBank/DDBJ databases">
        <title>Draft genome sequence of Algimonas porphyrae strain NBRC 108216.</title>
        <authorList>
            <person name="Sun Q."/>
            <person name="Mori K."/>
        </authorList>
    </citation>
    <scope>NUCLEOTIDE SEQUENCE</scope>
    <source>
        <strain evidence="2">NBRC 108216</strain>
    </source>
</reference>
<name>A0ABQ5UYB2_9PROT</name>
<comment type="caution">
    <text evidence="2">The sequence shown here is derived from an EMBL/GenBank/DDBJ whole genome shotgun (WGS) entry which is preliminary data.</text>
</comment>
<dbReference type="RefSeq" id="WP_284369309.1">
    <property type="nucleotide sequence ID" value="NZ_BSNJ01000001.1"/>
</dbReference>
<dbReference type="InterPro" id="IPR021109">
    <property type="entry name" value="Peptidase_aspartic_dom_sf"/>
</dbReference>
<evidence type="ECO:0000256" key="1">
    <source>
        <dbReference type="SAM" id="Phobius"/>
    </source>
</evidence>
<organism evidence="2 3">
    <name type="scientific">Algimonas porphyrae</name>
    <dbReference type="NCBI Taxonomy" id="1128113"/>
    <lineage>
        <taxon>Bacteria</taxon>
        <taxon>Pseudomonadati</taxon>
        <taxon>Pseudomonadota</taxon>
        <taxon>Alphaproteobacteria</taxon>
        <taxon>Maricaulales</taxon>
        <taxon>Robiginitomaculaceae</taxon>
        <taxon>Algimonas</taxon>
    </lineage>
</organism>
<accession>A0ABQ5UYB2</accession>
<keyword evidence="1" id="KW-0812">Transmembrane</keyword>
<dbReference type="NCBIfam" id="TIGR02281">
    <property type="entry name" value="clan_AA_DTGA"/>
    <property type="match status" value="1"/>
</dbReference>
<dbReference type="EMBL" id="BSNJ01000001">
    <property type="protein sequence ID" value="GLQ19553.1"/>
    <property type="molecule type" value="Genomic_DNA"/>
</dbReference>
<evidence type="ECO:0000313" key="2">
    <source>
        <dbReference type="EMBL" id="GLQ19553.1"/>
    </source>
</evidence>
<gene>
    <name evidence="2" type="ORF">GCM10007854_05080</name>
</gene>
<reference evidence="2" key="1">
    <citation type="journal article" date="2014" name="Int. J. Syst. Evol. Microbiol.">
        <title>Complete genome of a new Firmicutes species belonging to the dominant human colonic microbiota ('Ruminococcus bicirculans') reveals two chromosomes and a selective capacity to utilize plant glucans.</title>
        <authorList>
            <consortium name="NISC Comparative Sequencing Program"/>
            <person name="Wegmann U."/>
            <person name="Louis P."/>
            <person name="Goesmann A."/>
            <person name="Henrissat B."/>
            <person name="Duncan S.H."/>
            <person name="Flint H.J."/>
        </authorList>
    </citation>
    <scope>NUCLEOTIDE SEQUENCE</scope>
    <source>
        <strain evidence="2">NBRC 108216</strain>
    </source>
</reference>
<evidence type="ECO:0008006" key="4">
    <source>
        <dbReference type="Google" id="ProtNLM"/>
    </source>
</evidence>
<proteinExistence type="predicted"/>
<sequence length="170" mass="18312">MSTSFLIQAGFFTAIAVGGTYYLSQNPAVKSAMDETADPVVTVEAKPKSASVVSIPRQNGQFYTHSRVNRGSVRFLIDTGASAVALTLDDARRVGIDPRSLSYDRPVDTANGRTYAASVTLDEIRIGGIVVRDVKALVVKEGLHISLLGMTFLGELQKVEATPTQLILRR</sequence>